<dbReference type="AlphaFoldDB" id="A0A7J5PYE3"/>
<gene>
    <name evidence="1" type="ORF">GA398_08295</name>
</gene>
<name>A0A7J5PYE3_9BACE</name>
<dbReference type="EMBL" id="WDED01000010">
    <property type="protein sequence ID" value="KAB6148246.1"/>
    <property type="molecule type" value="Genomic_DNA"/>
</dbReference>
<evidence type="ECO:0000313" key="2">
    <source>
        <dbReference type="Proteomes" id="UP000434604"/>
    </source>
</evidence>
<dbReference type="RefSeq" id="WP_151934553.1">
    <property type="nucleotide sequence ID" value="NZ_WDED01000010.1"/>
</dbReference>
<comment type="caution">
    <text evidence="1">The sequence shown here is derived from an EMBL/GenBank/DDBJ whole genome shotgun (WGS) entry which is preliminary data.</text>
</comment>
<accession>A0A7J5PYE3</accession>
<reference evidence="1 2" key="1">
    <citation type="journal article" date="2019" name="Nat. Med.">
        <title>A library of human gut bacterial isolates paired with longitudinal multiomics data enables mechanistic microbiome research.</title>
        <authorList>
            <person name="Poyet M."/>
            <person name="Groussin M."/>
            <person name="Gibbons S.M."/>
            <person name="Avila-Pacheco J."/>
            <person name="Jiang X."/>
            <person name="Kearney S.M."/>
            <person name="Perrotta A.R."/>
            <person name="Berdy B."/>
            <person name="Zhao S."/>
            <person name="Lieberman T.D."/>
            <person name="Swanson P.K."/>
            <person name="Smith M."/>
            <person name="Roesemann S."/>
            <person name="Alexander J.E."/>
            <person name="Rich S.A."/>
            <person name="Livny J."/>
            <person name="Vlamakis H."/>
            <person name="Clish C."/>
            <person name="Bullock K."/>
            <person name="Deik A."/>
            <person name="Scott J."/>
            <person name="Pierce K.A."/>
            <person name="Xavier R.J."/>
            <person name="Alm E.J."/>
        </authorList>
    </citation>
    <scope>NUCLEOTIDE SEQUENCE [LARGE SCALE GENOMIC DNA]</scope>
    <source>
        <strain evidence="1 2">BIOML-A58</strain>
    </source>
</reference>
<proteinExistence type="predicted"/>
<evidence type="ECO:0000313" key="1">
    <source>
        <dbReference type="EMBL" id="KAB6148246.1"/>
    </source>
</evidence>
<dbReference type="Proteomes" id="UP000434604">
    <property type="component" value="Unassembled WGS sequence"/>
</dbReference>
<organism evidence="1 2">
    <name type="scientific">Bacteroides xylanisolvens</name>
    <dbReference type="NCBI Taxonomy" id="371601"/>
    <lineage>
        <taxon>Bacteria</taxon>
        <taxon>Pseudomonadati</taxon>
        <taxon>Bacteroidota</taxon>
        <taxon>Bacteroidia</taxon>
        <taxon>Bacteroidales</taxon>
        <taxon>Bacteroidaceae</taxon>
        <taxon>Bacteroides</taxon>
    </lineage>
</organism>
<protein>
    <submittedName>
        <fullName evidence="1">Uncharacterized protein</fullName>
    </submittedName>
</protein>
<sequence>MRIDAYIDNPVISNQQEYYELLELLEEIDPKCNSVELRQEVVIIENIARRTFKYPRNPTIQWVAGRLRYMVENGL</sequence>